<dbReference type="Gene3D" id="3.40.50.150">
    <property type="entry name" value="Vaccinia Virus protein VP39"/>
    <property type="match status" value="1"/>
</dbReference>
<dbReference type="CDD" id="cd02440">
    <property type="entry name" value="AdoMet_MTases"/>
    <property type="match status" value="1"/>
</dbReference>
<dbReference type="InterPro" id="IPR013216">
    <property type="entry name" value="Methyltransf_11"/>
</dbReference>
<dbReference type="Proteomes" id="UP001501588">
    <property type="component" value="Unassembled WGS sequence"/>
</dbReference>
<dbReference type="GO" id="GO:0032259">
    <property type="term" value="P:methylation"/>
    <property type="evidence" value="ECO:0007669"/>
    <property type="project" value="UniProtKB-KW"/>
</dbReference>
<keyword evidence="2" id="KW-0489">Methyltransferase</keyword>
<keyword evidence="2" id="KW-0808">Transferase</keyword>
<evidence type="ECO:0000313" key="3">
    <source>
        <dbReference type="Proteomes" id="UP001501588"/>
    </source>
</evidence>
<proteinExistence type="predicted"/>
<name>A0ABN1EVY5_9PROT</name>
<comment type="caution">
    <text evidence="2">The sequence shown here is derived from an EMBL/GenBank/DDBJ whole genome shotgun (WGS) entry which is preliminary data.</text>
</comment>
<accession>A0ABN1EVY5</accession>
<feature type="domain" description="Methyltransferase type 11" evidence="1">
    <location>
        <begin position="46"/>
        <end position="140"/>
    </location>
</feature>
<gene>
    <name evidence="2" type="ORF">GCM10009416_12100</name>
</gene>
<dbReference type="InterPro" id="IPR050508">
    <property type="entry name" value="Methyltransf_Superfamily"/>
</dbReference>
<dbReference type="GO" id="GO:0008168">
    <property type="term" value="F:methyltransferase activity"/>
    <property type="evidence" value="ECO:0007669"/>
    <property type="project" value="UniProtKB-KW"/>
</dbReference>
<dbReference type="InterPro" id="IPR029063">
    <property type="entry name" value="SAM-dependent_MTases_sf"/>
</dbReference>
<dbReference type="PANTHER" id="PTHR42912:SF93">
    <property type="entry name" value="N6-ADENOSINE-METHYLTRANSFERASE TMT1A"/>
    <property type="match status" value="1"/>
</dbReference>
<keyword evidence="3" id="KW-1185">Reference proteome</keyword>
<dbReference type="EMBL" id="BAAAFZ010000010">
    <property type="protein sequence ID" value="GAA0575014.1"/>
    <property type="molecule type" value="Genomic_DNA"/>
</dbReference>
<reference evidence="2 3" key="1">
    <citation type="journal article" date="2019" name="Int. J. Syst. Evol. Microbiol.">
        <title>The Global Catalogue of Microorganisms (GCM) 10K type strain sequencing project: providing services to taxonomists for standard genome sequencing and annotation.</title>
        <authorList>
            <consortium name="The Broad Institute Genomics Platform"/>
            <consortium name="The Broad Institute Genome Sequencing Center for Infectious Disease"/>
            <person name="Wu L."/>
            <person name="Ma J."/>
        </authorList>
    </citation>
    <scope>NUCLEOTIDE SEQUENCE [LARGE SCALE GENOMIC DNA]</scope>
    <source>
        <strain evidence="2 3">JCM 9933</strain>
    </source>
</reference>
<organism evidence="2 3">
    <name type="scientific">Craurococcus roseus</name>
    <dbReference type="NCBI Taxonomy" id="77585"/>
    <lineage>
        <taxon>Bacteria</taxon>
        <taxon>Pseudomonadati</taxon>
        <taxon>Pseudomonadota</taxon>
        <taxon>Alphaproteobacteria</taxon>
        <taxon>Acetobacterales</taxon>
        <taxon>Acetobacteraceae</taxon>
        <taxon>Craurococcus</taxon>
    </lineage>
</organism>
<dbReference type="PANTHER" id="PTHR42912">
    <property type="entry name" value="METHYLTRANSFERASE"/>
    <property type="match status" value="1"/>
</dbReference>
<dbReference type="SUPFAM" id="SSF53335">
    <property type="entry name" value="S-adenosyl-L-methionine-dependent methyltransferases"/>
    <property type="match status" value="1"/>
</dbReference>
<protein>
    <submittedName>
        <fullName evidence="2">Class I SAM-dependent methyltransferase</fullName>
    </submittedName>
</protein>
<sequence length="269" mass="29136">MAIMAGDAEDRWWSGDVYEPYVGRWSRLVAREFLTWLDAPAGLDWLDAGCGTGALAEAVAERCAPKRLAAVDPSAGFIDFARRRLGGAGAELLRADARDLPFAAGGFDRVVSGLVLNFVPDQPRAVAEMARVARPGGEVALYVWDYAGGMELMRRFWDAAVALDPNARALDEGARFPVCRPGPLRGLFEGAGLDGVDTRAIDVPTAFRDFDEYWTPFLSGQAPAPGYCMSLGEEARAALRERLRASLPVRPDGGIHLTARAWAVRGRRG</sequence>
<dbReference type="Pfam" id="PF08241">
    <property type="entry name" value="Methyltransf_11"/>
    <property type="match status" value="1"/>
</dbReference>
<evidence type="ECO:0000259" key="1">
    <source>
        <dbReference type="Pfam" id="PF08241"/>
    </source>
</evidence>
<evidence type="ECO:0000313" key="2">
    <source>
        <dbReference type="EMBL" id="GAA0575014.1"/>
    </source>
</evidence>